<organism evidence="1 2">
    <name type="scientific">Devosia subaequoris</name>
    <dbReference type="NCBI Taxonomy" id="395930"/>
    <lineage>
        <taxon>Bacteria</taxon>
        <taxon>Pseudomonadati</taxon>
        <taxon>Pseudomonadota</taxon>
        <taxon>Alphaproteobacteria</taxon>
        <taxon>Hyphomicrobiales</taxon>
        <taxon>Devosiaceae</taxon>
        <taxon>Devosia</taxon>
    </lineage>
</organism>
<dbReference type="InterPro" id="IPR010385">
    <property type="entry name" value="DUF982"/>
</dbReference>
<evidence type="ECO:0000313" key="2">
    <source>
        <dbReference type="Proteomes" id="UP000547011"/>
    </source>
</evidence>
<evidence type="ECO:0000313" key="1">
    <source>
        <dbReference type="EMBL" id="MBB4053579.1"/>
    </source>
</evidence>
<dbReference type="Proteomes" id="UP000547011">
    <property type="component" value="Unassembled WGS sequence"/>
</dbReference>
<gene>
    <name evidence="1" type="ORF">GGR20_003241</name>
</gene>
<name>A0A7W6ND98_9HYPH</name>
<protein>
    <submittedName>
        <fullName evidence="1">Pyridoxine/pyridoxamine 5'-phosphate oxidase</fullName>
    </submittedName>
</protein>
<comment type="caution">
    <text evidence="1">The sequence shown here is derived from an EMBL/GenBank/DDBJ whole genome shotgun (WGS) entry which is preliminary data.</text>
</comment>
<sequence length="98" mass="11026">MGTRNFKKPVFLSLKQSGVASYRVDNAADALDYLKRFWSSPRTIEYRRAYAICLSALDNLGSAESARAYLIAAAERAGVLYRLHDRLGPRRSRTDARA</sequence>
<dbReference type="EMBL" id="JACIEW010000009">
    <property type="protein sequence ID" value="MBB4053579.1"/>
    <property type="molecule type" value="Genomic_DNA"/>
</dbReference>
<accession>A0A7W6ND98</accession>
<dbReference type="AlphaFoldDB" id="A0A7W6ND98"/>
<reference evidence="1 2" key="1">
    <citation type="submission" date="2020-08" db="EMBL/GenBank/DDBJ databases">
        <title>Genomic Encyclopedia of Type Strains, Phase IV (KMG-IV): sequencing the most valuable type-strain genomes for metagenomic binning, comparative biology and taxonomic classification.</title>
        <authorList>
            <person name="Goeker M."/>
        </authorList>
    </citation>
    <scope>NUCLEOTIDE SEQUENCE [LARGE SCALE GENOMIC DNA]</scope>
    <source>
        <strain evidence="1 2">DSM 23447</strain>
    </source>
</reference>
<dbReference type="Pfam" id="PF06169">
    <property type="entry name" value="DUF982"/>
    <property type="match status" value="1"/>
</dbReference>
<dbReference type="RefSeq" id="WP_183312362.1">
    <property type="nucleotide sequence ID" value="NZ_JACIEW010000009.1"/>
</dbReference>
<keyword evidence="2" id="KW-1185">Reference proteome</keyword>
<dbReference type="Gene3D" id="6.10.250.730">
    <property type="match status" value="1"/>
</dbReference>
<proteinExistence type="predicted"/>